<dbReference type="InterPro" id="IPR051970">
    <property type="entry name" value="TEL2_Regulation"/>
</dbReference>
<sequence length="905" mass="99472">MEGLITEIKTIRHDQAPALTVREEKLDDSRLETKEGTPTAESSTDSWSPAHILATLKSKPNQKELAPVIFVLDPFRKSTPTSTIDIRVPSPVSAQLLNALVTITIPDHWDTIKVGSKGSASGNAKFRAALLRCLSSVPGISCLVTQLRSLIAQSRASSQQADASGSGFRIRNILEVISSLLEPTDFVRRLNGDIDAVYNNATQKQVAWKELVSHLAAGRILSVSAEAISLAGGSDLPMKISWIGTGSQYASWLGANISHMASKLGAGDEEQWKAVAHLLGRALSLGYNEPLVREIYIKLLIEQKRSEPYTALFDHLRWTEQLTLLDTILRDIEKKHFPMESFSENDMDLNQPIDSIAALCSALILKRSNLESQLIEWLSKGHGGSIQTVTLRRALVVNLAHQKDLIAGLLVKGLEQSADKIFIQHAPMRSQEANTQVILLAAGYLQRLDPGEMKSIGRTSVFLNAVSNRLAAASTRARFLGMIIGTAISQLIEEPGKAMKFDLEEMESDEATWYLKLVKTDDRVGSLDSLKAFRDTSREPRGLETKSRVSSASRPIAKASPATAKIVAIEEIYDSDEEDEDEDDDLIPYEKPDEDPDDEDDDPTLIERNKPTAPVYIRDLIIYLRDTENLDRYELGLTTAPGLIRRKTGFGTELAEHTEELALILVGLQEQSKFPKFHELRLQSMIALIVSQPLKMARWFAAVFFDGDLSQTQRSAVLTALGLSAREVAGVGADDAKAMGLPALPDSSFPSKRLPANLEALYATDERSRFTIWSERAQGPHILIPHGGREKTPAARGAPPEIHRERPIQGPRRGLLLPTIRALRDHDDAVHVLNRALPQPLLCPPPANPLHPNPDNHPRHIRPTHALPPHANATNTDIPALAARAPSSFRAYDPLRAPIASPCGC</sequence>
<feature type="compositionally biased region" description="Basic and acidic residues" evidence="2">
    <location>
        <begin position="536"/>
        <end position="547"/>
    </location>
</feature>
<evidence type="ECO:0000313" key="5">
    <source>
        <dbReference type="Proteomes" id="UP000256690"/>
    </source>
</evidence>
<feature type="compositionally biased region" description="Acidic residues" evidence="2">
    <location>
        <begin position="571"/>
        <end position="604"/>
    </location>
</feature>
<dbReference type="Pfam" id="PF10193">
    <property type="entry name" value="Telomere_reg-2"/>
    <property type="match status" value="1"/>
</dbReference>
<evidence type="ECO:0000256" key="1">
    <source>
        <dbReference type="ARBA" id="ARBA00006133"/>
    </source>
</evidence>
<feature type="region of interest" description="Disordered" evidence="2">
    <location>
        <begin position="22"/>
        <end position="46"/>
    </location>
</feature>
<dbReference type="RefSeq" id="XP_026603694.1">
    <property type="nucleotide sequence ID" value="XM_026747862.1"/>
</dbReference>
<organism evidence="4 5">
    <name type="scientific">Aspergillus mulundensis</name>
    <dbReference type="NCBI Taxonomy" id="1810919"/>
    <lineage>
        <taxon>Eukaryota</taxon>
        <taxon>Fungi</taxon>
        <taxon>Dikarya</taxon>
        <taxon>Ascomycota</taxon>
        <taxon>Pezizomycotina</taxon>
        <taxon>Eurotiomycetes</taxon>
        <taxon>Eurotiomycetidae</taxon>
        <taxon>Eurotiales</taxon>
        <taxon>Aspergillaceae</taxon>
        <taxon>Aspergillus</taxon>
        <taxon>Aspergillus subgen. Nidulantes</taxon>
    </lineage>
</organism>
<comment type="caution">
    <text evidence="4">The sequence shown here is derived from an EMBL/GenBank/DDBJ whole genome shotgun (WGS) entry which is preliminary data.</text>
</comment>
<protein>
    <recommendedName>
        <fullName evidence="3">Telomere length regulation protein conserved domain-containing protein</fullName>
    </recommendedName>
</protein>
<dbReference type="GO" id="GO:0005829">
    <property type="term" value="C:cytosol"/>
    <property type="evidence" value="ECO:0007669"/>
    <property type="project" value="TreeGrafter"/>
</dbReference>
<gene>
    <name evidence="4" type="ORF">DSM5745_05846</name>
</gene>
<dbReference type="Proteomes" id="UP000256690">
    <property type="component" value="Unassembled WGS sequence"/>
</dbReference>
<dbReference type="GeneID" id="38116216"/>
<proteinExistence type="inferred from homology"/>
<dbReference type="GO" id="GO:0042162">
    <property type="term" value="F:telomeric DNA binding"/>
    <property type="evidence" value="ECO:0007669"/>
    <property type="project" value="TreeGrafter"/>
</dbReference>
<dbReference type="PANTHER" id="PTHR15830:SF10">
    <property type="entry name" value="TELOMERE LENGTH REGULATION PROTEIN TEL2 HOMOLOG"/>
    <property type="match status" value="1"/>
</dbReference>
<dbReference type="GO" id="GO:0051083">
    <property type="term" value="P:'de novo' cotranslational protein folding"/>
    <property type="evidence" value="ECO:0007669"/>
    <property type="project" value="TreeGrafter"/>
</dbReference>
<dbReference type="InterPro" id="IPR019337">
    <property type="entry name" value="Telomere_length_regulation_dom"/>
</dbReference>
<dbReference type="Gene3D" id="1.25.40.720">
    <property type="entry name" value="Telomere length regulation protein 2, C-terminal domain"/>
    <property type="match status" value="1"/>
</dbReference>
<dbReference type="FunFam" id="1.25.40.720:FF:000004">
    <property type="entry name" value="WGS project CABT00000000 data, contig 2.6"/>
    <property type="match status" value="1"/>
</dbReference>
<dbReference type="GO" id="GO:0051879">
    <property type="term" value="F:Hsp90 protein binding"/>
    <property type="evidence" value="ECO:0007669"/>
    <property type="project" value="TreeGrafter"/>
</dbReference>
<name>A0A3D8RYQ8_9EURO</name>
<evidence type="ECO:0000313" key="4">
    <source>
        <dbReference type="EMBL" id="RDW78994.1"/>
    </source>
</evidence>
<dbReference type="PANTHER" id="PTHR15830">
    <property type="entry name" value="TELOMERE LENGTH REGULATION PROTEIN TEL2 FAMILY MEMBER"/>
    <property type="match status" value="1"/>
</dbReference>
<dbReference type="STRING" id="1810919.A0A3D8RYQ8"/>
<reference evidence="4 5" key="1">
    <citation type="journal article" date="2018" name="IMA Fungus">
        <title>IMA Genome-F 9: Draft genome sequence of Annulohypoxylon stygium, Aspergillus mulundensis, Berkeleyomyces basicola (syn. Thielaviopsis basicola), Ceratocystis smalleyi, two Cercospora beticola strains, Coleophoma cylindrospora, Fusarium fracticaudum, Phialophora cf. hyalina, and Morchella septimelata.</title>
        <authorList>
            <person name="Wingfield B.D."/>
            <person name="Bills G.F."/>
            <person name="Dong Y."/>
            <person name="Huang W."/>
            <person name="Nel W.J."/>
            <person name="Swalarsk-Parry B.S."/>
            <person name="Vaghefi N."/>
            <person name="Wilken P.M."/>
            <person name="An Z."/>
            <person name="de Beer Z.W."/>
            <person name="De Vos L."/>
            <person name="Chen L."/>
            <person name="Duong T.A."/>
            <person name="Gao Y."/>
            <person name="Hammerbacher A."/>
            <person name="Kikkert J.R."/>
            <person name="Li Y."/>
            <person name="Li H."/>
            <person name="Li K."/>
            <person name="Li Q."/>
            <person name="Liu X."/>
            <person name="Ma X."/>
            <person name="Naidoo K."/>
            <person name="Pethybridge S.J."/>
            <person name="Sun J."/>
            <person name="Steenkamp E.T."/>
            <person name="van der Nest M.A."/>
            <person name="van Wyk S."/>
            <person name="Wingfield M.J."/>
            <person name="Xiong C."/>
            <person name="Yue Q."/>
            <person name="Zhang X."/>
        </authorList>
    </citation>
    <scope>NUCLEOTIDE SEQUENCE [LARGE SCALE GENOMIC DNA]</scope>
    <source>
        <strain evidence="4 5">DSM 5745</strain>
    </source>
</reference>
<evidence type="ECO:0000256" key="2">
    <source>
        <dbReference type="SAM" id="MobiDB-lite"/>
    </source>
</evidence>
<accession>A0A3D8RYQ8</accession>
<dbReference type="AlphaFoldDB" id="A0A3D8RYQ8"/>
<feature type="domain" description="Telomere length regulation protein conserved" evidence="3">
    <location>
        <begin position="614"/>
        <end position="725"/>
    </location>
</feature>
<keyword evidence="5" id="KW-1185">Reference proteome</keyword>
<dbReference type="EMBL" id="PVWQ01000006">
    <property type="protein sequence ID" value="RDW78994.1"/>
    <property type="molecule type" value="Genomic_DNA"/>
</dbReference>
<dbReference type="InterPro" id="IPR038528">
    <property type="entry name" value="TEL2_C_sf"/>
</dbReference>
<comment type="similarity">
    <text evidence="1">Belongs to the TEL2 family.</text>
</comment>
<evidence type="ECO:0000259" key="3">
    <source>
        <dbReference type="Pfam" id="PF10193"/>
    </source>
</evidence>
<feature type="region of interest" description="Disordered" evidence="2">
    <location>
        <begin position="536"/>
        <end position="555"/>
    </location>
</feature>
<feature type="region of interest" description="Disordered" evidence="2">
    <location>
        <begin position="782"/>
        <end position="806"/>
    </location>
</feature>
<feature type="region of interest" description="Disordered" evidence="2">
    <location>
        <begin position="571"/>
        <end position="607"/>
    </location>
</feature>
<feature type="region of interest" description="Disordered" evidence="2">
    <location>
        <begin position="845"/>
        <end position="874"/>
    </location>
</feature>
<dbReference type="OrthoDB" id="10258062at2759"/>
<feature type="compositionally biased region" description="Basic and acidic residues" evidence="2">
    <location>
        <begin position="22"/>
        <end position="35"/>
    </location>
</feature>